<evidence type="ECO:0000313" key="3">
    <source>
        <dbReference type="Proteomes" id="UP000607653"/>
    </source>
</evidence>
<comment type="caution">
    <text evidence="2">The sequence shown here is derived from an EMBL/GenBank/DDBJ whole genome shotgun (WGS) entry which is preliminary data.</text>
</comment>
<evidence type="ECO:0000256" key="1">
    <source>
        <dbReference type="SAM" id="SignalP"/>
    </source>
</evidence>
<proteinExistence type="predicted"/>
<keyword evidence="3" id="KW-1185">Reference proteome</keyword>
<protein>
    <recommendedName>
        <fullName evidence="4">Secreted protein</fullName>
    </recommendedName>
</protein>
<sequence length="77" mass="8686">MEGENHLSSTILLLVFLSSLSLHQLWTLSSQGASTQVQSHTHVEDRWHAPAVLVANVIQTQDDMDVYAYICCCEHEF</sequence>
<dbReference type="AlphaFoldDB" id="A0A822XT97"/>
<feature type="signal peptide" evidence="1">
    <location>
        <begin position="1"/>
        <end position="23"/>
    </location>
</feature>
<reference evidence="2 3" key="1">
    <citation type="journal article" date="2020" name="Mol. Biol. Evol.">
        <title>Distinct Expression and Methylation Patterns for Genes with Different Fates following a Single Whole-Genome Duplication in Flowering Plants.</title>
        <authorList>
            <person name="Shi T."/>
            <person name="Rahmani R.S."/>
            <person name="Gugger P.F."/>
            <person name="Wang M."/>
            <person name="Li H."/>
            <person name="Zhang Y."/>
            <person name="Li Z."/>
            <person name="Wang Q."/>
            <person name="Van de Peer Y."/>
            <person name="Marchal K."/>
            <person name="Chen J."/>
        </authorList>
    </citation>
    <scope>NUCLEOTIDE SEQUENCE [LARGE SCALE GENOMIC DNA]</scope>
    <source>
        <tissue evidence="2">Leaf</tissue>
    </source>
</reference>
<accession>A0A822XT97</accession>
<organism evidence="2 3">
    <name type="scientific">Nelumbo nucifera</name>
    <name type="common">Sacred lotus</name>
    <dbReference type="NCBI Taxonomy" id="4432"/>
    <lineage>
        <taxon>Eukaryota</taxon>
        <taxon>Viridiplantae</taxon>
        <taxon>Streptophyta</taxon>
        <taxon>Embryophyta</taxon>
        <taxon>Tracheophyta</taxon>
        <taxon>Spermatophyta</taxon>
        <taxon>Magnoliopsida</taxon>
        <taxon>Proteales</taxon>
        <taxon>Nelumbonaceae</taxon>
        <taxon>Nelumbo</taxon>
    </lineage>
</organism>
<evidence type="ECO:0000313" key="2">
    <source>
        <dbReference type="EMBL" id="DAD23620.1"/>
    </source>
</evidence>
<keyword evidence="1" id="KW-0732">Signal</keyword>
<evidence type="ECO:0008006" key="4">
    <source>
        <dbReference type="Google" id="ProtNLM"/>
    </source>
</evidence>
<dbReference type="Proteomes" id="UP000607653">
    <property type="component" value="Unassembled WGS sequence"/>
</dbReference>
<name>A0A822XT97_NELNU</name>
<dbReference type="EMBL" id="DUZY01000001">
    <property type="protein sequence ID" value="DAD23620.1"/>
    <property type="molecule type" value="Genomic_DNA"/>
</dbReference>
<gene>
    <name evidence="2" type="ORF">HUJ06_025083</name>
</gene>
<feature type="chain" id="PRO_5032464258" description="Secreted protein" evidence="1">
    <location>
        <begin position="24"/>
        <end position="77"/>
    </location>
</feature>